<sequence length="211" mass="22554">MHDVSDHLPVDELRPGTNLLVTGPQGVGKYELLCDLLATGIERGQRGVVVSTSQSAPAVRDDISGRTATADPSLSVVDCVSERRGGSTPRNPDTEYVASPSDFSSIGMAASEFLARADGRGTDTRLGLHSLSTMLLEADVKTVFRFTHILTGRLSGVAGLGVVTLDDGHDQQTMNTLRQLFDGVVETRHGVDSRECRVVGIEESATGWTRF</sequence>
<dbReference type="Proteomes" id="UP000199370">
    <property type="component" value="Unassembled WGS sequence"/>
</dbReference>
<proteinExistence type="predicted"/>
<dbReference type="STRING" id="996166.SAMN05192554_107148"/>
<evidence type="ECO:0000313" key="2">
    <source>
        <dbReference type="Proteomes" id="UP000199370"/>
    </source>
</evidence>
<dbReference type="InterPro" id="IPR055927">
    <property type="entry name" value="DUF7504"/>
</dbReference>
<organism evidence="1 2">
    <name type="scientific">Haloarchaeobius iranensis</name>
    <dbReference type="NCBI Taxonomy" id="996166"/>
    <lineage>
        <taxon>Archaea</taxon>
        <taxon>Methanobacteriati</taxon>
        <taxon>Methanobacteriota</taxon>
        <taxon>Stenosarchaea group</taxon>
        <taxon>Halobacteria</taxon>
        <taxon>Halobacteriales</taxon>
        <taxon>Halorubellaceae</taxon>
        <taxon>Haloarchaeobius</taxon>
    </lineage>
</organism>
<dbReference type="EMBL" id="FNIA01000007">
    <property type="protein sequence ID" value="SDM79364.1"/>
    <property type="molecule type" value="Genomic_DNA"/>
</dbReference>
<reference evidence="1 2" key="1">
    <citation type="submission" date="2016-10" db="EMBL/GenBank/DDBJ databases">
        <authorList>
            <person name="de Groot N.N."/>
        </authorList>
    </citation>
    <scope>NUCLEOTIDE SEQUENCE [LARGE SCALE GENOMIC DNA]</scope>
    <source>
        <strain evidence="2">EB21,IBRC-M 10013,KCTC 4048</strain>
    </source>
</reference>
<gene>
    <name evidence="1" type="ORF">SAMN05192554_107148</name>
</gene>
<evidence type="ECO:0000313" key="1">
    <source>
        <dbReference type="EMBL" id="SDM79364.1"/>
    </source>
</evidence>
<dbReference type="Pfam" id="PF24336">
    <property type="entry name" value="DUF7504"/>
    <property type="match status" value="1"/>
</dbReference>
<name>A0A1G9W4A1_9EURY</name>
<protein>
    <submittedName>
        <fullName evidence="1">RecA-superfamily ATPase, KaiC/GvpD/RAD55 family</fullName>
    </submittedName>
</protein>
<accession>A0A1G9W4A1</accession>
<keyword evidence="2" id="KW-1185">Reference proteome</keyword>
<dbReference type="Gene3D" id="3.40.50.300">
    <property type="entry name" value="P-loop containing nucleotide triphosphate hydrolases"/>
    <property type="match status" value="1"/>
</dbReference>
<dbReference type="AlphaFoldDB" id="A0A1G9W4A1"/>
<dbReference type="SUPFAM" id="SSF52540">
    <property type="entry name" value="P-loop containing nucleoside triphosphate hydrolases"/>
    <property type="match status" value="1"/>
</dbReference>
<dbReference type="InterPro" id="IPR027417">
    <property type="entry name" value="P-loop_NTPase"/>
</dbReference>